<name>A0A8J2WJ46_9CRUS</name>
<evidence type="ECO:0000256" key="1">
    <source>
        <dbReference type="SAM" id="MobiDB-lite"/>
    </source>
</evidence>
<accession>A0A8J2WJ46</accession>
<evidence type="ECO:0000313" key="2">
    <source>
        <dbReference type="EMBL" id="CAH0103880.1"/>
    </source>
</evidence>
<dbReference type="AlphaFoldDB" id="A0A8J2WJ46"/>
<dbReference type="Proteomes" id="UP000789390">
    <property type="component" value="Unassembled WGS sequence"/>
</dbReference>
<sequence length="349" mass="39884">MFLHILTKIFISESKTPKGTLEHYVRNRRSRERKAEQEDEDDSSRETPKKKKRMSLLHDFSQEEVDEAERYMRSTAVNERNRTKMLQALTITQNSRRSIISGKHSPNMFIGRRRMFLTGKSLEDFKGNWNRLELKILKLAGRKLDSNEAKNLITSGKLANEEFRNLLSLKEETPFERMGGLVNERILLFCTPPAIRVTFDEARWMSHQRFVRLLCVPCPPFALEQSKRVWGSASRDYSVALSAGLPAPQIYISISAKRFSTSHCCRLSFALSEVFSDSSISNLSRNRLISATSASAGSKVLRSEGGSVTTKSLVALGKVLRLLTPPKINQITKEKFWFFNDSRTSARQK</sequence>
<dbReference type="EMBL" id="CAKKLH010000118">
    <property type="protein sequence ID" value="CAH0103880.1"/>
    <property type="molecule type" value="Genomic_DNA"/>
</dbReference>
<protein>
    <submittedName>
        <fullName evidence="2">Uncharacterized protein</fullName>
    </submittedName>
</protein>
<proteinExistence type="predicted"/>
<keyword evidence="3" id="KW-1185">Reference proteome</keyword>
<comment type="caution">
    <text evidence="2">The sequence shown here is derived from an EMBL/GenBank/DDBJ whole genome shotgun (WGS) entry which is preliminary data.</text>
</comment>
<gene>
    <name evidence="2" type="ORF">DGAL_LOCUS6557</name>
</gene>
<dbReference type="OrthoDB" id="10586322at2759"/>
<reference evidence="2" key="1">
    <citation type="submission" date="2021-11" db="EMBL/GenBank/DDBJ databases">
        <authorList>
            <person name="Schell T."/>
        </authorList>
    </citation>
    <scope>NUCLEOTIDE SEQUENCE</scope>
    <source>
        <strain evidence="2">M5</strain>
    </source>
</reference>
<feature type="region of interest" description="Disordered" evidence="1">
    <location>
        <begin position="27"/>
        <end position="53"/>
    </location>
</feature>
<organism evidence="2 3">
    <name type="scientific">Daphnia galeata</name>
    <dbReference type="NCBI Taxonomy" id="27404"/>
    <lineage>
        <taxon>Eukaryota</taxon>
        <taxon>Metazoa</taxon>
        <taxon>Ecdysozoa</taxon>
        <taxon>Arthropoda</taxon>
        <taxon>Crustacea</taxon>
        <taxon>Branchiopoda</taxon>
        <taxon>Diplostraca</taxon>
        <taxon>Cladocera</taxon>
        <taxon>Anomopoda</taxon>
        <taxon>Daphniidae</taxon>
        <taxon>Daphnia</taxon>
    </lineage>
</organism>
<evidence type="ECO:0000313" key="3">
    <source>
        <dbReference type="Proteomes" id="UP000789390"/>
    </source>
</evidence>